<dbReference type="InterPro" id="IPR036928">
    <property type="entry name" value="AS_sf"/>
</dbReference>
<evidence type="ECO:0000256" key="1">
    <source>
        <dbReference type="SAM" id="SignalP"/>
    </source>
</evidence>
<reference evidence="3" key="2">
    <citation type="submission" date="2021-04" db="EMBL/GenBank/DDBJ databases">
        <authorList>
            <person name="Gilroy R."/>
        </authorList>
    </citation>
    <scope>NUCLEOTIDE SEQUENCE</scope>
    <source>
        <strain evidence="3">687</strain>
    </source>
</reference>
<feature type="chain" id="PRO_5039525384" evidence="1">
    <location>
        <begin position="21"/>
        <end position="509"/>
    </location>
</feature>
<dbReference type="SUPFAM" id="SSF75304">
    <property type="entry name" value="Amidase signature (AS) enzymes"/>
    <property type="match status" value="1"/>
</dbReference>
<dbReference type="Gene3D" id="3.90.1300.10">
    <property type="entry name" value="Amidase signature (AS) domain"/>
    <property type="match status" value="1"/>
</dbReference>
<feature type="domain" description="Amidase" evidence="2">
    <location>
        <begin position="48"/>
        <end position="501"/>
    </location>
</feature>
<feature type="signal peptide" evidence="1">
    <location>
        <begin position="1"/>
        <end position="20"/>
    </location>
</feature>
<protein>
    <submittedName>
        <fullName evidence="3">Amidase</fullName>
    </submittedName>
</protein>
<comment type="caution">
    <text evidence="3">The sequence shown here is derived from an EMBL/GenBank/DDBJ whole genome shotgun (WGS) entry which is preliminary data.</text>
</comment>
<proteinExistence type="predicted"/>
<dbReference type="Proteomes" id="UP000824150">
    <property type="component" value="Unassembled WGS sequence"/>
</dbReference>
<reference evidence="3" key="1">
    <citation type="journal article" date="2021" name="PeerJ">
        <title>Extensive microbial diversity within the chicken gut microbiome revealed by metagenomics and culture.</title>
        <authorList>
            <person name="Gilroy R."/>
            <person name="Ravi A."/>
            <person name="Getino M."/>
            <person name="Pursley I."/>
            <person name="Horton D.L."/>
            <person name="Alikhan N.F."/>
            <person name="Baker D."/>
            <person name="Gharbi K."/>
            <person name="Hall N."/>
            <person name="Watson M."/>
            <person name="Adriaenssens E.M."/>
            <person name="Foster-Nyarko E."/>
            <person name="Jarju S."/>
            <person name="Secka A."/>
            <person name="Antonio M."/>
            <person name="Oren A."/>
            <person name="Chaudhuri R.R."/>
            <person name="La Ragione R."/>
            <person name="Hildebrand F."/>
            <person name="Pallen M.J."/>
        </authorList>
    </citation>
    <scope>NUCLEOTIDE SEQUENCE</scope>
    <source>
        <strain evidence="3">687</strain>
    </source>
</reference>
<evidence type="ECO:0000259" key="2">
    <source>
        <dbReference type="Pfam" id="PF01425"/>
    </source>
</evidence>
<sequence>MKYVAALLCAMSLSLSPVQAKLPDKVMDLSLTELRYALDTKEFTAQQLVEACLQRIAKHDKQGLAVHAVISLNDQALAQAKAFDMHNDGHNPPLAGIPFLVKDNINSKGLATTGGCLALSDNIPDKNAFALQLLLDQGAILLGKTNLSELAASYGRLGYSSVGGQTVNPYNQLRDASGSSSGSAVATALRFAPFALGTDTSASIRAPASTTGTVGLRPSLGLISRSGVIPLSLTADTVGVITKDVPDQAVVLDVLNQADPADAATLNLPRQAGVFEQAIKHASLQGKRIGVVTNFDHANAEIDALKQQAMQRLKDKGAVLVELKLPEIFNDLWSVVLGPVGDAEFTPQMNAYLSTLPPSSPHNYSEFMQLLRQRTHAGTYLINPGRYQALQAAATTTLTDGAQYIDILSNVIPGLRRMYQDLMDGKNLDALFFATMRCPPSVISTKSDPTYKCSAPDPYTPSYMASALGVPEISLPSGRDSQNLPIGMSFMGRFGQDPALLGLAQAFMQ</sequence>
<dbReference type="PANTHER" id="PTHR42678:SF34">
    <property type="entry name" value="OS04G0183300 PROTEIN"/>
    <property type="match status" value="1"/>
</dbReference>
<accession>A0A9E2NRV5</accession>
<dbReference type="Pfam" id="PF01425">
    <property type="entry name" value="Amidase"/>
    <property type="match status" value="1"/>
</dbReference>
<dbReference type="AlphaFoldDB" id="A0A9E2NRV5"/>
<evidence type="ECO:0000313" key="4">
    <source>
        <dbReference type="Proteomes" id="UP000824150"/>
    </source>
</evidence>
<organism evidence="3 4">
    <name type="scientific">Candidatus Anaerobiospirillum merdipullorum</name>
    <dbReference type="NCBI Taxonomy" id="2838450"/>
    <lineage>
        <taxon>Bacteria</taxon>
        <taxon>Pseudomonadati</taxon>
        <taxon>Pseudomonadota</taxon>
        <taxon>Gammaproteobacteria</taxon>
        <taxon>Aeromonadales</taxon>
        <taxon>Succinivibrionaceae</taxon>
        <taxon>Anaerobiospirillum</taxon>
    </lineage>
</organism>
<keyword evidence="1" id="KW-0732">Signal</keyword>
<dbReference type="PANTHER" id="PTHR42678">
    <property type="entry name" value="AMIDASE"/>
    <property type="match status" value="1"/>
</dbReference>
<dbReference type="InterPro" id="IPR023631">
    <property type="entry name" value="Amidase_dom"/>
</dbReference>
<dbReference type="EMBL" id="JAHLFG010000036">
    <property type="protein sequence ID" value="MBU3826518.1"/>
    <property type="molecule type" value="Genomic_DNA"/>
</dbReference>
<evidence type="ECO:0000313" key="3">
    <source>
        <dbReference type="EMBL" id="MBU3826518.1"/>
    </source>
</evidence>
<name>A0A9E2NRV5_9GAMM</name>
<gene>
    <name evidence="3" type="ORF">IAA31_03400</name>
</gene>